<accession>A0AAQ5XTD9</accession>
<dbReference type="PANTHER" id="PTHR33064:SF37">
    <property type="entry name" value="RIBONUCLEASE H"/>
    <property type="match status" value="1"/>
</dbReference>
<dbReference type="PANTHER" id="PTHR33064">
    <property type="entry name" value="POL PROTEIN"/>
    <property type="match status" value="1"/>
</dbReference>
<dbReference type="InterPro" id="IPR051320">
    <property type="entry name" value="Viral_Replic_Matur_Polypro"/>
</dbReference>
<dbReference type="GeneTree" id="ENSGT00940000178146"/>
<feature type="domain" description="Reverse transcriptase/retrotransposon-derived protein RNase H-like" evidence="1">
    <location>
        <begin position="33"/>
        <end position="129"/>
    </location>
</feature>
<reference evidence="2 3" key="1">
    <citation type="submission" date="2022-01" db="EMBL/GenBank/DDBJ databases">
        <title>A chromosome-scale genome assembly of the false clownfish, Amphiprion ocellaris.</title>
        <authorList>
            <person name="Ryu T."/>
        </authorList>
    </citation>
    <scope>NUCLEOTIDE SEQUENCE [LARGE SCALE GENOMIC DNA]</scope>
</reference>
<dbReference type="AlphaFoldDB" id="A0AAQ5XTD9"/>
<reference evidence="2" key="2">
    <citation type="submission" date="2025-08" db="UniProtKB">
        <authorList>
            <consortium name="Ensembl"/>
        </authorList>
    </citation>
    <scope>IDENTIFICATION</scope>
</reference>
<dbReference type="Gene3D" id="3.10.20.370">
    <property type="match status" value="1"/>
</dbReference>
<dbReference type="InterPro" id="IPR043502">
    <property type="entry name" value="DNA/RNA_pol_sf"/>
</dbReference>
<evidence type="ECO:0000313" key="3">
    <source>
        <dbReference type="Proteomes" id="UP001501940"/>
    </source>
</evidence>
<dbReference type="SUPFAM" id="SSF56672">
    <property type="entry name" value="DNA/RNA polymerases"/>
    <property type="match status" value="1"/>
</dbReference>
<evidence type="ECO:0000259" key="1">
    <source>
        <dbReference type="Pfam" id="PF17919"/>
    </source>
</evidence>
<dbReference type="InterPro" id="IPR041577">
    <property type="entry name" value="RT_RNaseH_2"/>
</dbReference>
<protein>
    <recommendedName>
        <fullName evidence="1">Reverse transcriptase/retrotransposon-derived protein RNase H-like domain-containing protein</fullName>
    </recommendedName>
</protein>
<dbReference type="Pfam" id="PF17919">
    <property type="entry name" value="RT_RNaseH_2"/>
    <property type="match status" value="1"/>
</dbReference>
<evidence type="ECO:0000313" key="2">
    <source>
        <dbReference type="Ensembl" id="ENSAOCP00000044102.1"/>
    </source>
</evidence>
<keyword evidence="3" id="KW-1185">Reference proteome</keyword>
<name>A0AAQ5XTD9_AMPOC</name>
<organism evidence="2 3">
    <name type="scientific">Amphiprion ocellaris</name>
    <name type="common">Clown anemonefish</name>
    <dbReference type="NCBI Taxonomy" id="80972"/>
    <lineage>
        <taxon>Eukaryota</taxon>
        <taxon>Metazoa</taxon>
        <taxon>Chordata</taxon>
        <taxon>Craniata</taxon>
        <taxon>Vertebrata</taxon>
        <taxon>Euteleostomi</taxon>
        <taxon>Actinopterygii</taxon>
        <taxon>Neopterygii</taxon>
        <taxon>Teleostei</taxon>
        <taxon>Neoteleostei</taxon>
        <taxon>Acanthomorphata</taxon>
        <taxon>Ovalentaria</taxon>
        <taxon>Pomacentridae</taxon>
        <taxon>Amphiprion</taxon>
    </lineage>
</organism>
<proteinExistence type="predicted"/>
<sequence length="164" mass="18275">LTPWGMDYASLTGPLRGMIKDTGNAQLHCNLTWTQKGLLAFETIKQRLQEAPALALPDYSKNFLLYVSTSVGGRYACVVLSQSTGTGASPQPVSYYSTAYSEVELGLPLCYRAMVGVYLMYDKIQRMLIMCVTCFEESRIQEDGWFSYTTSHSDYEVVACNDEA</sequence>
<dbReference type="Ensembl" id="ENSAOCT00000036223.1">
    <property type="protein sequence ID" value="ENSAOCP00000044102.1"/>
    <property type="gene ID" value="ENSAOCG00000032752.1"/>
</dbReference>
<reference evidence="2" key="3">
    <citation type="submission" date="2025-09" db="UniProtKB">
        <authorList>
            <consortium name="Ensembl"/>
        </authorList>
    </citation>
    <scope>IDENTIFICATION</scope>
</reference>
<dbReference type="Proteomes" id="UP001501940">
    <property type="component" value="Chromosome 6"/>
</dbReference>